<evidence type="ECO:0000256" key="3">
    <source>
        <dbReference type="ARBA" id="ARBA00023239"/>
    </source>
</evidence>
<keyword evidence="2" id="KW-0479">Metal-binding</keyword>
<keyword evidence="4" id="KW-0170">Cobalt</keyword>
<dbReference type="InterPro" id="IPR002762">
    <property type="entry name" value="CbiX-like"/>
</dbReference>
<name>A0A4D6KF38_9EURY</name>
<dbReference type="GO" id="GO:0016829">
    <property type="term" value="F:lyase activity"/>
    <property type="evidence" value="ECO:0007669"/>
    <property type="project" value="UniProtKB-KW"/>
</dbReference>
<dbReference type="GeneID" id="42179753"/>
<dbReference type="PANTHER" id="PTHR33542:SF3">
    <property type="entry name" value="SIROHYDROCHLORIN FERROCHELATASE, CHLOROPLASTIC"/>
    <property type="match status" value="1"/>
</dbReference>
<gene>
    <name evidence="6" type="ORF">E5139_12400</name>
</gene>
<proteinExistence type="predicted"/>
<dbReference type="SUPFAM" id="SSF53800">
    <property type="entry name" value="Chelatase"/>
    <property type="match status" value="2"/>
</dbReference>
<evidence type="ECO:0000256" key="5">
    <source>
        <dbReference type="SAM" id="MobiDB-lite"/>
    </source>
</evidence>
<dbReference type="PANTHER" id="PTHR33542">
    <property type="entry name" value="SIROHYDROCHLORIN FERROCHELATASE, CHLOROPLASTIC"/>
    <property type="match status" value="1"/>
</dbReference>
<dbReference type="InterPro" id="IPR050963">
    <property type="entry name" value="Sirohydro_Cobaltochel/CbiX"/>
</dbReference>
<keyword evidence="3" id="KW-0456">Lyase</keyword>
<dbReference type="EMBL" id="CP039375">
    <property type="protein sequence ID" value="QCD66407.1"/>
    <property type="molecule type" value="Genomic_DNA"/>
</dbReference>
<evidence type="ECO:0000313" key="7">
    <source>
        <dbReference type="Proteomes" id="UP000297053"/>
    </source>
</evidence>
<dbReference type="Gene3D" id="3.40.50.1400">
    <property type="match status" value="2"/>
</dbReference>
<reference evidence="6 7" key="1">
    <citation type="submission" date="2019-04" db="EMBL/GenBank/DDBJ databases">
        <title>Complete genome sequence of Arthrobacter sp. ZXY-2 associated with effective atrazine degradation and salt adaptation.</title>
        <authorList>
            <person name="Zhao X."/>
        </authorList>
    </citation>
    <scope>NUCLEOTIDE SEQUENCE [LARGE SCALE GENOMIC DNA]</scope>
    <source>
        <strain evidence="7">ZP60</strain>
    </source>
</reference>
<dbReference type="AlphaFoldDB" id="A0A4D6KF38"/>
<keyword evidence="1" id="KW-0169">Cobalamin biosynthesis</keyword>
<dbReference type="CDD" id="cd03416">
    <property type="entry name" value="CbiX_SirB_N"/>
    <property type="match status" value="1"/>
</dbReference>
<dbReference type="GO" id="GO:0046872">
    <property type="term" value="F:metal ion binding"/>
    <property type="evidence" value="ECO:0007669"/>
    <property type="project" value="UniProtKB-KW"/>
</dbReference>
<reference evidence="6 7" key="2">
    <citation type="submission" date="2019-04" db="EMBL/GenBank/DDBJ databases">
        <authorList>
            <person name="Yang S."/>
            <person name="Wei W."/>
        </authorList>
    </citation>
    <scope>NUCLEOTIDE SEQUENCE [LARGE SCALE GENOMIC DNA]</scope>
    <source>
        <strain evidence="7">ZP60</strain>
    </source>
</reference>
<sequence length="262" mass="28712">MTSDALLLIGRRTTHAQATFETHAARLEDRGFVDEVHVCTFESEPIRELRDQFEAVSADRVFAVPMCVAHSYATLDDLPAALTHVSGDVRYCEPLGESPVVTEVLRSRATDAMPATEPTSLALVGFGSSSKPHHRQTAEYHAARIAEQSAYDEVETCYLLQNPTVECVRYNLRNERAVAVPLFFTRSEATERRIPEALELDRGGIEYAEPLGEHPRITDAIRAAVEQQRVLADGDAATPTASTAQPRPVATDGDGRSTPPNN</sequence>
<evidence type="ECO:0000256" key="1">
    <source>
        <dbReference type="ARBA" id="ARBA00022573"/>
    </source>
</evidence>
<accession>A0A4D6KF38</accession>
<dbReference type="Proteomes" id="UP000297053">
    <property type="component" value="Chromosome"/>
</dbReference>
<evidence type="ECO:0000256" key="2">
    <source>
        <dbReference type="ARBA" id="ARBA00022723"/>
    </source>
</evidence>
<organism evidence="6 7">
    <name type="scientific">Halomicrobium mukohataei</name>
    <dbReference type="NCBI Taxonomy" id="57705"/>
    <lineage>
        <taxon>Archaea</taxon>
        <taxon>Methanobacteriati</taxon>
        <taxon>Methanobacteriota</taxon>
        <taxon>Stenosarchaea group</taxon>
        <taxon>Halobacteria</taxon>
        <taxon>Halobacteriales</taxon>
        <taxon>Haloarculaceae</taxon>
        <taxon>Halomicrobium</taxon>
    </lineage>
</organism>
<dbReference type="OMA" id="TEYHAER"/>
<evidence type="ECO:0000256" key="4">
    <source>
        <dbReference type="ARBA" id="ARBA00023285"/>
    </source>
</evidence>
<dbReference type="GO" id="GO:0009236">
    <property type="term" value="P:cobalamin biosynthetic process"/>
    <property type="evidence" value="ECO:0007669"/>
    <property type="project" value="UniProtKB-KW"/>
</dbReference>
<dbReference type="RefSeq" id="WP_015762812.1">
    <property type="nucleotide sequence ID" value="NZ_CP039375.1"/>
</dbReference>
<protein>
    <submittedName>
        <fullName evidence="6">Sirohydrochlorin chelatase</fullName>
    </submittedName>
</protein>
<dbReference type="KEGG" id="halz:E5139_12400"/>
<feature type="region of interest" description="Disordered" evidence="5">
    <location>
        <begin position="230"/>
        <end position="262"/>
    </location>
</feature>
<dbReference type="Pfam" id="PF01903">
    <property type="entry name" value="CbiX"/>
    <property type="match status" value="2"/>
</dbReference>
<evidence type="ECO:0000313" key="6">
    <source>
        <dbReference type="EMBL" id="QCD66407.1"/>
    </source>
</evidence>